<dbReference type="PANTHER" id="PTHR46537">
    <property type="entry name" value="OS11G0578200 PROTEIN"/>
    <property type="match status" value="1"/>
</dbReference>
<keyword evidence="3" id="KW-1185">Reference proteome</keyword>
<evidence type="ECO:0000313" key="3">
    <source>
        <dbReference type="Proteomes" id="UP000029120"/>
    </source>
</evidence>
<feature type="compositionally biased region" description="Polar residues" evidence="1">
    <location>
        <begin position="115"/>
        <end position="131"/>
    </location>
</feature>
<dbReference type="Proteomes" id="UP000029120">
    <property type="component" value="Chromosome 6"/>
</dbReference>
<dbReference type="PANTHER" id="PTHR46537:SF3">
    <property type="entry name" value="E3 UBIQUITIN-PROTEIN LIGASE RING1A"/>
    <property type="match status" value="1"/>
</dbReference>
<feature type="compositionally biased region" description="Basic and acidic residues" evidence="1">
    <location>
        <begin position="1"/>
        <end position="29"/>
    </location>
</feature>
<protein>
    <submittedName>
        <fullName evidence="2">Uncharacterized protein</fullName>
    </submittedName>
</protein>
<dbReference type="Gramene" id="KFK32631">
    <property type="protein sequence ID" value="KFK32631"/>
    <property type="gene ID" value="AALP_AA6G268500"/>
</dbReference>
<dbReference type="EMBL" id="CM002874">
    <property type="protein sequence ID" value="KFK32631.1"/>
    <property type="molecule type" value="Genomic_DNA"/>
</dbReference>
<evidence type="ECO:0000313" key="2">
    <source>
        <dbReference type="EMBL" id="KFK32631.1"/>
    </source>
</evidence>
<reference evidence="3" key="1">
    <citation type="journal article" date="2015" name="Nat. Plants">
        <title>Genome expansion of Arabis alpina linked with retrotransposition and reduced symmetric DNA methylation.</title>
        <authorList>
            <person name="Willing E.M."/>
            <person name="Rawat V."/>
            <person name="Mandakova T."/>
            <person name="Maumus F."/>
            <person name="James G.V."/>
            <person name="Nordstroem K.J."/>
            <person name="Becker C."/>
            <person name="Warthmann N."/>
            <person name="Chica C."/>
            <person name="Szarzynska B."/>
            <person name="Zytnicki M."/>
            <person name="Albani M.C."/>
            <person name="Kiefer C."/>
            <person name="Bergonzi S."/>
            <person name="Castaings L."/>
            <person name="Mateos J.L."/>
            <person name="Berns M.C."/>
            <person name="Bujdoso N."/>
            <person name="Piofczyk T."/>
            <person name="de Lorenzo L."/>
            <person name="Barrero-Sicilia C."/>
            <person name="Mateos I."/>
            <person name="Piednoel M."/>
            <person name="Hagmann J."/>
            <person name="Chen-Min-Tao R."/>
            <person name="Iglesias-Fernandez R."/>
            <person name="Schuster S.C."/>
            <person name="Alonso-Blanco C."/>
            <person name="Roudier F."/>
            <person name="Carbonero P."/>
            <person name="Paz-Ares J."/>
            <person name="Davis S.J."/>
            <person name="Pecinka A."/>
            <person name="Quesneville H."/>
            <person name="Colot V."/>
            <person name="Lysak M.A."/>
            <person name="Weigel D."/>
            <person name="Coupland G."/>
            <person name="Schneeberger K."/>
        </authorList>
    </citation>
    <scope>NUCLEOTIDE SEQUENCE [LARGE SCALE GENOMIC DNA]</scope>
    <source>
        <strain evidence="3">cv. Pajares</strain>
    </source>
</reference>
<feature type="compositionally biased region" description="Basic residues" evidence="1">
    <location>
        <begin position="93"/>
        <end position="111"/>
    </location>
</feature>
<dbReference type="eggNOG" id="ENOG502SCMD">
    <property type="taxonomic scope" value="Eukaryota"/>
</dbReference>
<dbReference type="OrthoDB" id="337575at2759"/>
<evidence type="ECO:0000256" key="1">
    <source>
        <dbReference type="SAM" id="MobiDB-lite"/>
    </source>
</evidence>
<organism evidence="2 3">
    <name type="scientific">Arabis alpina</name>
    <name type="common">Alpine rock-cress</name>
    <dbReference type="NCBI Taxonomy" id="50452"/>
    <lineage>
        <taxon>Eukaryota</taxon>
        <taxon>Viridiplantae</taxon>
        <taxon>Streptophyta</taxon>
        <taxon>Embryophyta</taxon>
        <taxon>Tracheophyta</taxon>
        <taxon>Spermatophyta</taxon>
        <taxon>Magnoliopsida</taxon>
        <taxon>eudicotyledons</taxon>
        <taxon>Gunneridae</taxon>
        <taxon>Pentapetalae</taxon>
        <taxon>rosids</taxon>
        <taxon>malvids</taxon>
        <taxon>Brassicales</taxon>
        <taxon>Brassicaceae</taxon>
        <taxon>Arabideae</taxon>
        <taxon>Arabis</taxon>
    </lineage>
</organism>
<sequence length="312" mass="36344">MSRRELKNLSRGDDQILRDYDPSDEEKRSSLTGIPTQRRERHRKCTLLQPSDHSNEGYDFSSEEENNDSSSDADYKPRKSGKRRSQPSSKNKIPARRRGRPKNKIRIKRERRGVMSSQPLENIHQTFASSSNDKDKAPISSSNESNNDEKNPEEIKGNNPLVVEWGKNEMHQRKIENRVERLVGNLQELKEIEEKVSIFFLCIHITQTLAMLLVSMDEQKIPNLEKPQLTLNPSFTMKSLCEYMAPYIEVRGEEIEVYVVKELVKYLKVIDPSKDKMEIVNKERNMGALRMYNFNYGCVLLTYRKITSSEEE</sequence>
<gene>
    <name evidence="2" type="ordered locus">AALP_Aa6g268500</name>
</gene>
<accession>A0A087GRX9</accession>
<feature type="region of interest" description="Disordered" evidence="1">
    <location>
        <begin position="1"/>
        <end position="159"/>
    </location>
</feature>
<proteinExistence type="predicted"/>
<dbReference type="InterPro" id="IPR044592">
    <property type="entry name" value="RING1A/B"/>
</dbReference>
<feature type="compositionally biased region" description="Basic and acidic residues" evidence="1">
    <location>
        <begin position="147"/>
        <end position="156"/>
    </location>
</feature>
<dbReference type="AlphaFoldDB" id="A0A087GRX9"/>
<name>A0A087GRX9_ARAAL</name>